<gene>
    <name evidence="3" type="ORF">HMPREF3216_00447</name>
</gene>
<feature type="region of interest" description="Disordered" evidence="1">
    <location>
        <begin position="1"/>
        <end position="31"/>
    </location>
</feature>
<feature type="compositionally biased region" description="Low complexity" evidence="1">
    <location>
        <begin position="607"/>
        <end position="636"/>
    </location>
</feature>
<proteinExistence type="predicted"/>
<feature type="compositionally biased region" description="Low complexity" evidence="1">
    <location>
        <begin position="10"/>
        <end position="31"/>
    </location>
</feature>
<evidence type="ECO:0000313" key="3">
    <source>
        <dbReference type="EMBL" id="KXA18517.1"/>
    </source>
</evidence>
<evidence type="ECO:0000313" key="4">
    <source>
        <dbReference type="Proteomes" id="UP000070558"/>
    </source>
</evidence>
<dbReference type="EMBL" id="LRQA01000029">
    <property type="protein sequence ID" value="KXA18517.1"/>
    <property type="molecule type" value="Genomic_DNA"/>
</dbReference>
<keyword evidence="2" id="KW-1133">Transmembrane helix</keyword>
<dbReference type="SUPFAM" id="SSF48452">
    <property type="entry name" value="TPR-like"/>
    <property type="match status" value="1"/>
</dbReference>
<dbReference type="AlphaFoldDB" id="A0A133NQG2"/>
<protein>
    <submittedName>
        <fullName evidence="3">Tetratricopeptide repeat protein</fullName>
    </submittedName>
</protein>
<feature type="region of interest" description="Disordered" evidence="1">
    <location>
        <begin position="605"/>
        <end position="647"/>
    </location>
</feature>
<keyword evidence="2" id="KW-0812">Transmembrane</keyword>
<dbReference type="Gene3D" id="1.25.40.10">
    <property type="entry name" value="Tetratricopeptide repeat domain"/>
    <property type="match status" value="1"/>
</dbReference>
<feature type="transmembrane region" description="Helical" evidence="2">
    <location>
        <begin position="234"/>
        <end position="259"/>
    </location>
</feature>
<accession>A0A133NQG2</accession>
<dbReference type="InterPro" id="IPR011990">
    <property type="entry name" value="TPR-like_helical_dom_sf"/>
</dbReference>
<organism evidence="3 4">
    <name type="scientific">Gardnerella vaginalis</name>
    <dbReference type="NCBI Taxonomy" id="2702"/>
    <lineage>
        <taxon>Bacteria</taxon>
        <taxon>Bacillati</taxon>
        <taxon>Actinomycetota</taxon>
        <taxon>Actinomycetes</taxon>
        <taxon>Bifidobacteriales</taxon>
        <taxon>Bifidobacteriaceae</taxon>
        <taxon>Gardnerella</taxon>
    </lineage>
</organism>
<dbReference type="Proteomes" id="UP000070558">
    <property type="component" value="Unassembled WGS sequence"/>
</dbReference>
<name>A0A133NQG2_GARVA</name>
<sequence length="1090" mass="121638">MRNMQDKVQSSGSADSANNNTDNSAESSAENYADSANTRVQIVLHTIDALWQEGKSIKVKAFSKKHIFNNFPLIPCSTKLGWIKISGKKQGIAIGMFSRDCKRFRQLAVADLEGRVYGGNTITIEDAIENIPELSFIEQNSMTLIDSNRFYGFNNKKTIHASHSPSHVAKNSLKNKASGNLVVIKGDVVVQLSQDDGIQWVSSWIRKANSKEETYTLEETRVELPNNLRCNLTYFDAIAISFFASFFVPDILLAFSGFGSGNIFRRLTKEAPLGAIRRSICDSKAAKNAGLRVSAMEEYFEYLMADAGALENAGALEAVHGAERLHLQKSKCSDSNFLLWEDSLEAKSALRALRIEGAINRFQSISNCLEENCANGGNLIENSVTCNQVCAMDFAFINNPAFCASGEIDMNSFGNPLQDDNVRPLMHLLNRARKSNDLFVYKASGSSDCEWSYRQRLSELIRSLYLPFRFDADFRSNLEDGNVALAFMATGSSMMPSRAYDSIKKDFVSVSEKNKSKMTTNYNLRLGLIMATLAFGASEEVQNVSIRLDSIGLEEMIAAQDVAMNRMLSQTINALNHMNKNAARSKGDPKDGDIHGDVNSNFSNLGSNADISADNNSVNSADNNADNTSANAFDNAPDNKNEDPLEAFSKSPSIIPLLTVTFTRKSFLKHIRANGLNNPIEAYKKFNATFKIDENGALNQINPNFDLRDSCFAPHGAQEEPEFSDVIFDAKSQEILATQDAKGLSIQREDVLQQAVADFNHIASKEILTNAEKARMAMDVIESINDPELNDQSNLVISALIDEKEIPEISFKASKDIYNMRMHAHEQFVSEDLNSAIEEYENNIKHFDEIFASGDVVPRYFNSYAERVVYNRLFATQNEQMRLIPDGLFYAHMEIADLLEQLGRHKEALKHLNTMVSYAPTYVISHLKLASQLSNQEDWPSVEAVCLNALQVCFDREDAAFIYYKLAYAEWMQDNFPLAVAAYKIADSLFSEKNESLEFELSELLSRMQSQCIAVPKDMQQVEEVLRINNVAKWPDIKAYGIIDDAAKITVNEGMFVIARTLSVARARMLFRNGSAESVVQMQFLRSLNA</sequence>
<dbReference type="OrthoDB" id="3185166at2"/>
<keyword evidence="2" id="KW-0472">Membrane</keyword>
<evidence type="ECO:0000256" key="2">
    <source>
        <dbReference type="SAM" id="Phobius"/>
    </source>
</evidence>
<dbReference type="PATRIC" id="fig|2702.99.peg.442"/>
<evidence type="ECO:0000256" key="1">
    <source>
        <dbReference type="SAM" id="MobiDB-lite"/>
    </source>
</evidence>
<comment type="caution">
    <text evidence="3">The sequence shown here is derived from an EMBL/GenBank/DDBJ whole genome shotgun (WGS) entry which is preliminary data.</text>
</comment>
<reference evidence="3 4" key="1">
    <citation type="submission" date="2016-01" db="EMBL/GenBank/DDBJ databases">
        <authorList>
            <person name="Oliw E.H."/>
        </authorList>
    </citation>
    <scope>NUCLEOTIDE SEQUENCE [LARGE SCALE GENOMIC DNA]</scope>
    <source>
        <strain evidence="3 4">GED7760B</strain>
    </source>
</reference>